<evidence type="ECO:0000259" key="2">
    <source>
        <dbReference type="Pfam" id="PF12325"/>
    </source>
</evidence>
<evidence type="ECO:0000313" key="3">
    <source>
        <dbReference type="EMBL" id="KAA3677028.1"/>
    </source>
</evidence>
<feature type="coiled-coil region" evidence="1">
    <location>
        <begin position="139"/>
        <end position="229"/>
    </location>
</feature>
<comment type="caution">
    <text evidence="3">The sequence shown here is derived from an EMBL/GenBank/DDBJ whole genome shotgun (WGS) entry which is preliminary data.</text>
</comment>
<feature type="domain" description="TATA element modulatory factor 1 TATA binding" evidence="2">
    <location>
        <begin position="307"/>
        <end position="419"/>
    </location>
</feature>
<keyword evidence="4" id="KW-1185">Reference proteome</keyword>
<keyword evidence="1" id="KW-0175">Coiled coil</keyword>
<dbReference type="Pfam" id="PF12325">
    <property type="entry name" value="TMF_TATA_bd"/>
    <property type="match status" value="1"/>
</dbReference>
<gene>
    <name evidence="3" type="ORF">DEA37_0014740</name>
</gene>
<protein>
    <submittedName>
        <fullName evidence="3">TATA element modulatory factor</fullName>
    </submittedName>
</protein>
<proteinExistence type="predicted"/>
<dbReference type="PANTHER" id="PTHR46515:SF1">
    <property type="entry name" value="TATA ELEMENT MODULATORY FACTOR"/>
    <property type="match status" value="1"/>
</dbReference>
<dbReference type="EMBL" id="QNGE01001697">
    <property type="protein sequence ID" value="KAA3677028.1"/>
    <property type="molecule type" value="Genomic_DNA"/>
</dbReference>
<sequence>MKRDLSAAVEDLAETRTLAESQARVYDNERSLQEVCQSLKDRLFSAQSELASFKVNHELQAEQWREERNYYQNLLAENRLHVESMGELATSAAQPVLLQLQAAESTLSQQASAWEQAEQTLTQRLLDAQREVQMIREVEQTYHEQLKTAEDRNSQLQRHVLDLKAEISSLTDSLKCAKESSERLEKADTKLTAQLENMRELYEEQLSRVMQLESAVQCERKKAETLAKEKDHLISQLPHHSPKDSLSDTGLVLADDLGQSPDTVCQQVEERFVRRSGISSSSSVTGSASPSTVKSVAILHPPTPNTQAALEYLQSLLNLKEGECNQLRRDVVRLTRAKESLLSEVASLSARAERLARLTGISDLQQDSPRFKSGPPDELEELQRRYDSLLLIYGKLTEENDELRLDLTDIKEMYRTQVRSYFSCNSAVCRTGPS</sequence>
<feature type="coiled-coil region" evidence="1">
    <location>
        <begin position="317"/>
        <end position="413"/>
    </location>
</feature>
<dbReference type="GO" id="GO:0005794">
    <property type="term" value="C:Golgi apparatus"/>
    <property type="evidence" value="ECO:0007669"/>
    <property type="project" value="TreeGrafter"/>
</dbReference>
<dbReference type="AlphaFoldDB" id="A0A5J4NPQ2"/>
<evidence type="ECO:0000313" key="4">
    <source>
        <dbReference type="Proteomes" id="UP000324629"/>
    </source>
</evidence>
<dbReference type="InterPro" id="IPR052602">
    <property type="entry name" value="Growth_transcription_reg"/>
</dbReference>
<reference evidence="3 4" key="1">
    <citation type="journal article" date="2019" name="Gigascience">
        <title>Whole-genome sequence of the oriental lung fluke Paragonimus westermani.</title>
        <authorList>
            <person name="Oey H."/>
            <person name="Zakrzewski M."/>
            <person name="Narain K."/>
            <person name="Devi K.R."/>
            <person name="Agatsuma T."/>
            <person name="Nawaratna S."/>
            <person name="Gobert G.N."/>
            <person name="Jones M.K."/>
            <person name="Ragan M.A."/>
            <person name="McManus D.P."/>
            <person name="Krause L."/>
        </authorList>
    </citation>
    <scope>NUCLEOTIDE SEQUENCE [LARGE SCALE GENOMIC DNA]</scope>
    <source>
        <strain evidence="3 4">IND2009</strain>
    </source>
</reference>
<accession>A0A5J4NPQ2</accession>
<name>A0A5J4NPQ2_9TREM</name>
<evidence type="ECO:0000256" key="1">
    <source>
        <dbReference type="SAM" id="Coils"/>
    </source>
</evidence>
<organism evidence="3 4">
    <name type="scientific">Paragonimus westermani</name>
    <dbReference type="NCBI Taxonomy" id="34504"/>
    <lineage>
        <taxon>Eukaryota</taxon>
        <taxon>Metazoa</taxon>
        <taxon>Spiralia</taxon>
        <taxon>Lophotrochozoa</taxon>
        <taxon>Platyhelminthes</taxon>
        <taxon>Trematoda</taxon>
        <taxon>Digenea</taxon>
        <taxon>Plagiorchiida</taxon>
        <taxon>Troglotremata</taxon>
        <taxon>Troglotrematidae</taxon>
        <taxon>Paragonimus</taxon>
    </lineage>
</organism>
<dbReference type="InterPro" id="IPR022091">
    <property type="entry name" value="TMF_TATA-bd"/>
</dbReference>
<dbReference type="GO" id="GO:0005783">
    <property type="term" value="C:endoplasmic reticulum"/>
    <property type="evidence" value="ECO:0007669"/>
    <property type="project" value="TreeGrafter"/>
</dbReference>
<dbReference type="Proteomes" id="UP000324629">
    <property type="component" value="Unassembled WGS sequence"/>
</dbReference>
<dbReference type="PANTHER" id="PTHR46515">
    <property type="entry name" value="TATA ELEMENT MODULATORY FACTOR TMF1"/>
    <property type="match status" value="1"/>
</dbReference>